<evidence type="ECO:0000259" key="1">
    <source>
        <dbReference type="Pfam" id="PF01728"/>
    </source>
</evidence>
<reference evidence="3" key="1">
    <citation type="journal article" date="2019" name="Int. J. Syst. Evol. Microbiol.">
        <title>The Global Catalogue of Microorganisms (GCM) 10K type strain sequencing project: providing services to taxonomists for standard genome sequencing and annotation.</title>
        <authorList>
            <consortium name="The Broad Institute Genomics Platform"/>
            <consortium name="The Broad Institute Genome Sequencing Center for Infectious Disease"/>
            <person name="Wu L."/>
            <person name="Ma J."/>
        </authorList>
    </citation>
    <scope>NUCLEOTIDE SEQUENCE [LARGE SCALE GENOMIC DNA]</scope>
    <source>
        <strain evidence="3">CGMCC 1.18575</strain>
    </source>
</reference>
<protein>
    <submittedName>
        <fullName evidence="2">SAM-dependent methyltransferase</fullName>
    </submittedName>
</protein>
<dbReference type="InterPro" id="IPR029063">
    <property type="entry name" value="SAM-dependent_MTases_sf"/>
</dbReference>
<dbReference type="Proteomes" id="UP001596113">
    <property type="component" value="Unassembled WGS sequence"/>
</dbReference>
<accession>A0ABW0HTF4</accession>
<sequence length="350" mass="39210">MDRSWKGDEQMTTYAATANPGFAPYAMEEIRRRIPGTKVSGLAPGETFTFTNGDVEPEALLKDLRKQEPVFLRHLFPIERELDVSADPGETSKALRDYAATLGERVRGAKVAIQVRKEQHSPFPFGSAEGRDEVAGVVRELGGEPVAREADWIVSIYATKKKLFMGCSKPRDNLSDWPGGAPRFRKDEGMISRAAFKLLEAEKAFGLPLDRFSHALDLGAAPGGWTSVLLERGLKVTAVDPAEMDPSLEMHPRLRHIRRNAAEMSFPPGSFDLLVCDMSWDPHHTCNIVNELADALSAGASGIITLKLMYRKPFQSIQELTKEYGRRFDILQVKQLFHNREEVTMWVKRK</sequence>
<dbReference type="GO" id="GO:0032259">
    <property type="term" value="P:methylation"/>
    <property type="evidence" value="ECO:0007669"/>
    <property type="project" value="UniProtKB-KW"/>
</dbReference>
<dbReference type="RefSeq" id="WP_378133281.1">
    <property type="nucleotide sequence ID" value="NZ_JBHSMI010000025.1"/>
</dbReference>
<keyword evidence="2" id="KW-0808">Transferase</keyword>
<dbReference type="Gene3D" id="3.40.50.150">
    <property type="entry name" value="Vaccinia Virus protein VP39"/>
    <property type="match status" value="1"/>
</dbReference>
<dbReference type="Pfam" id="PF01728">
    <property type="entry name" value="FtsJ"/>
    <property type="match status" value="1"/>
</dbReference>
<evidence type="ECO:0000313" key="2">
    <source>
        <dbReference type="EMBL" id="MFC5403680.1"/>
    </source>
</evidence>
<dbReference type="GO" id="GO:0008168">
    <property type="term" value="F:methyltransferase activity"/>
    <property type="evidence" value="ECO:0007669"/>
    <property type="project" value="UniProtKB-KW"/>
</dbReference>
<feature type="domain" description="Ribosomal RNA methyltransferase FtsJ" evidence="1">
    <location>
        <begin position="191"/>
        <end position="281"/>
    </location>
</feature>
<dbReference type="SUPFAM" id="SSF53335">
    <property type="entry name" value="S-adenosyl-L-methionine-dependent methyltransferases"/>
    <property type="match status" value="1"/>
</dbReference>
<dbReference type="PANTHER" id="PTHR37524">
    <property type="entry name" value="RIBOSOMAL RNA LARGE SUBUNIT METHYLTRANSFERASE M"/>
    <property type="match status" value="1"/>
</dbReference>
<keyword evidence="3" id="KW-1185">Reference proteome</keyword>
<keyword evidence="2" id="KW-0489">Methyltransferase</keyword>
<comment type="caution">
    <text evidence="2">The sequence shown here is derived from an EMBL/GenBank/DDBJ whole genome shotgun (WGS) entry which is preliminary data.</text>
</comment>
<evidence type="ECO:0000313" key="3">
    <source>
        <dbReference type="Proteomes" id="UP001596113"/>
    </source>
</evidence>
<dbReference type="PANTHER" id="PTHR37524:SF2">
    <property type="entry name" value="RIBOSOMAL RNA METHYLTRANSFERASE FTSJ DOMAIN-CONTAINING PROTEIN"/>
    <property type="match status" value="1"/>
</dbReference>
<organism evidence="2 3">
    <name type="scientific">Cohnella soli</name>
    <dbReference type="NCBI Taxonomy" id="425005"/>
    <lineage>
        <taxon>Bacteria</taxon>
        <taxon>Bacillati</taxon>
        <taxon>Bacillota</taxon>
        <taxon>Bacilli</taxon>
        <taxon>Bacillales</taxon>
        <taxon>Paenibacillaceae</taxon>
        <taxon>Cohnella</taxon>
    </lineage>
</organism>
<dbReference type="InterPro" id="IPR002877">
    <property type="entry name" value="RNA_MeTrfase_FtsJ_dom"/>
</dbReference>
<name>A0ABW0HTF4_9BACL</name>
<dbReference type="EMBL" id="JBHSMI010000025">
    <property type="protein sequence ID" value="MFC5403680.1"/>
    <property type="molecule type" value="Genomic_DNA"/>
</dbReference>
<gene>
    <name evidence="2" type="ORF">ACFPOF_13130</name>
</gene>
<dbReference type="CDD" id="cd02440">
    <property type="entry name" value="AdoMet_MTases"/>
    <property type="match status" value="1"/>
</dbReference>
<proteinExistence type="predicted"/>